<sequence length="121" mass="14160">MNLEITIESFSIKNINNLINKIDRLIKSNFFFLKTINNCWSIKIISLPTKKTKHTLLKSPHVNKKAREQFEVRIHKRLILLSSKLLVNKSSFLIVLYYLSKILKESPFKTLCKSKITISNL</sequence>
<geneLocation type="mitochondrion" evidence="5"/>
<dbReference type="RefSeq" id="YP_003434229.1">
    <property type="nucleotide sequence ID" value="NC_013837.1"/>
</dbReference>
<organism evidence="5">
    <name type="scientific">Chattonella marina</name>
    <dbReference type="NCBI Taxonomy" id="90936"/>
    <lineage>
        <taxon>Eukaryota</taxon>
        <taxon>Sar</taxon>
        <taxon>Stramenopiles</taxon>
        <taxon>Ochrophyta</taxon>
        <taxon>Raphidophyceae</taxon>
        <taxon>Chattonellales</taxon>
        <taxon>Chattonellaceae</taxon>
        <taxon>Chattonella</taxon>
    </lineage>
</organism>
<dbReference type="InterPro" id="IPR001848">
    <property type="entry name" value="Ribosomal_uS10"/>
</dbReference>
<dbReference type="AlphaFoldDB" id="D2Z212"/>
<evidence type="ECO:0000256" key="3">
    <source>
        <dbReference type="ARBA" id="ARBA00023274"/>
    </source>
</evidence>
<dbReference type="GeneID" id="8774830"/>
<dbReference type="InterPro" id="IPR036838">
    <property type="entry name" value="Ribosomal_uS10_dom_sf"/>
</dbReference>
<keyword evidence="3" id="KW-0687">Ribonucleoprotein</keyword>
<dbReference type="GO" id="GO:0003735">
    <property type="term" value="F:structural constituent of ribosome"/>
    <property type="evidence" value="ECO:0007669"/>
    <property type="project" value="InterPro"/>
</dbReference>
<evidence type="ECO:0000313" key="5">
    <source>
        <dbReference type="EMBL" id="BAI70576.1"/>
    </source>
</evidence>
<keyword evidence="5" id="KW-0496">Mitochondrion</keyword>
<proteinExistence type="inferred from homology"/>
<dbReference type="GO" id="GO:0005840">
    <property type="term" value="C:ribosome"/>
    <property type="evidence" value="ECO:0007669"/>
    <property type="project" value="UniProtKB-KW"/>
</dbReference>
<name>D2Z212_9STRA</name>
<dbReference type="SMART" id="SM01403">
    <property type="entry name" value="Ribosomal_S10"/>
    <property type="match status" value="1"/>
</dbReference>
<dbReference type="GO" id="GO:1990904">
    <property type="term" value="C:ribonucleoprotein complex"/>
    <property type="evidence" value="ECO:0007669"/>
    <property type="project" value="UniProtKB-KW"/>
</dbReference>
<dbReference type="InterPro" id="IPR027486">
    <property type="entry name" value="Ribosomal_uS10_dom"/>
</dbReference>
<dbReference type="GO" id="GO:0006412">
    <property type="term" value="P:translation"/>
    <property type="evidence" value="ECO:0007669"/>
    <property type="project" value="InterPro"/>
</dbReference>
<dbReference type="Pfam" id="PF00338">
    <property type="entry name" value="Ribosomal_S10"/>
    <property type="match status" value="1"/>
</dbReference>
<dbReference type="PANTHER" id="PTHR11700">
    <property type="entry name" value="30S RIBOSOMAL PROTEIN S10 FAMILY MEMBER"/>
    <property type="match status" value="1"/>
</dbReference>
<dbReference type="PRINTS" id="PR00971">
    <property type="entry name" value="RIBOSOMALS10"/>
</dbReference>
<reference evidence="5" key="1">
    <citation type="journal article" date="2010" name="Harmful Algae">
        <title>Mitochondrial genomes from two red tide forming raphidophycean algae Heterosigma akashiwo and Chattonella marina var. marina.</title>
        <authorList>
            <person name="Masuda I."/>
            <person name="Kamikawa R."/>
            <person name="Ueda M."/>
            <person name="Oyama K."/>
            <person name="Yoshimatsu S."/>
            <person name="Inagaki Y."/>
            <person name="Sako Y."/>
        </authorList>
    </citation>
    <scope>NUCLEOTIDE SEQUENCE</scope>
    <source>
        <strain evidence="5">KA11-m-1</strain>
    </source>
</reference>
<evidence type="ECO:0000259" key="4">
    <source>
        <dbReference type="SMART" id="SM01403"/>
    </source>
</evidence>
<protein>
    <submittedName>
        <fullName evidence="5">Ribosomal protein S10</fullName>
    </submittedName>
</protein>
<feature type="domain" description="Small ribosomal subunit protein uS10" evidence="4">
    <location>
        <begin position="4"/>
        <end position="88"/>
    </location>
</feature>
<dbReference type="EMBL" id="AB546636">
    <property type="protein sequence ID" value="BAI70576.1"/>
    <property type="molecule type" value="Genomic_DNA"/>
</dbReference>
<keyword evidence="2 5" id="KW-0689">Ribosomal protein</keyword>
<dbReference type="SUPFAM" id="SSF54999">
    <property type="entry name" value="Ribosomal protein S10"/>
    <property type="match status" value="1"/>
</dbReference>
<comment type="similarity">
    <text evidence="1">Belongs to the universal ribosomal protein uS10 family.</text>
</comment>
<evidence type="ECO:0000256" key="1">
    <source>
        <dbReference type="ARBA" id="ARBA00007102"/>
    </source>
</evidence>
<dbReference type="Gene3D" id="3.30.70.600">
    <property type="entry name" value="Ribosomal protein S10 domain"/>
    <property type="match status" value="1"/>
</dbReference>
<gene>
    <name evidence="5" type="primary">rps10</name>
</gene>
<evidence type="ECO:0000256" key="2">
    <source>
        <dbReference type="ARBA" id="ARBA00022980"/>
    </source>
</evidence>
<accession>D2Z212</accession>